<dbReference type="EC" id="2.7.7.6" evidence="2 10"/>
<evidence type="ECO:0000256" key="9">
    <source>
        <dbReference type="ARBA" id="ARBA00048552"/>
    </source>
</evidence>
<dbReference type="EMBL" id="SOBG01000009">
    <property type="protein sequence ID" value="TDT67925.1"/>
    <property type="molecule type" value="Genomic_DNA"/>
</dbReference>
<comment type="function">
    <text evidence="10">Promotes RNA polymerase assembly. Latches the N- and C-terminal regions of the beta' subunit thereby facilitating its interaction with the beta and alpha subunits.</text>
</comment>
<evidence type="ECO:0000313" key="11">
    <source>
        <dbReference type="EMBL" id="TDT67925.1"/>
    </source>
</evidence>
<comment type="caution">
    <text evidence="11">The sequence shown here is derived from an EMBL/GenBank/DDBJ whole genome shotgun (WGS) entry which is preliminary data.</text>
</comment>
<proteinExistence type="inferred from homology"/>
<dbReference type="GO" id="GO:0006351">
    <property type="term" value="P:DNA-templated transcription"/>
    <property type="evidence" value="ECO:0007669"/>
    <property type="project" value="UniProtKB-UniRule"/>
</dbReference>
<dbReference type="InterPro" id="IPR036161">
    <property type="entry name" value="RPB6/omega-like_sf"/>
</dbReference>
<keyword evidence="5 10" id="KW-0808">Transferase</keyword>
<dbReference type="HAMAP" id="MF_00366">
    <property type="entry name" value="RNApol_bact_RpoZ"/>
    <property type="match status" value="1"/>
</dbReference>
<dbReference type="SUPFAM" id="SSF63562">
    <property type="entry name" value="RPB6/omega subunit-like"/>
    <property type="match status" value="1"/>
</dbReference>
<protein>
    <recommendedName>
        <fullName evidence="3 10">DNA-directed RNA polymerase subunit omega</fullName>
        <shortName evidence="10">RNAP omega subunit</shortName>
        <ecNumber evidence="2 10">2.7.7.6</ecNumber>
    </recommendedName>
    <alternativeName>
        <fullName evidence="10">RNA polymerase omega subunit</fullName>
    </alternativeName>
    <alternativeName>
        <fullName evidence="8 10">Transcriptase subunit omega</fullName>
    </alternativeName>
</protein>
<dbReference type="NCBIfam" id="TIGR00690">
    <property type="entry name" value="rpoZ"/>
    <property type="match status" value="1"/>
</dbReference>
<keyword evidence="4 10" id="KW-0240">DNA-directed RNA polymerase</keyword>
<dbReference type="Proteomes" id="UP000294678">
    <property type="component" value="Unassembled WGS sequence"/>
</dbReference>
<evidence type="ECO:0000256" key="8">
    <source>
        <dbReference type="ARBA" id="ARBA00029924"/>
    </source>
</evidence>
<name>A0AA46DXL2_9FUSO</name>
<dbReference type="GO" id="GO:0003899">
    <property type="term" value="F:DNA-directed RNA polymerase activity"/>
    <property type="evidence" value="ECO:0007669"/>
    <property type="project" value="UniProtKB-UniRule"/>
</dbReference>
<dbReference type="InterPro" id="IPR003716">
    <property type="entry name" value="DNA-dir_RNA_pol_omega"/>
</dbReference>
<keyword evidence="6 10" id="KW-0548">Nucleotidyltransferase</keyword>
<evidence type="ECO:0000256" key="4">
    <source>
        <dbReference type="ARBA" id="ARBA00022478"/>
    </source>
</evidence>
<evidence type="ECO:0000256" key="10">
    <source>
        <dbReference type="HAMAP-Rule" id="MF_00366"/>
    </source>
</evidence>
<organism evidence="11 12">
    <name type="scientific">Hypnocyclicus thermotrophus</name>
    <dbReference type="NCBI Taxonomy" id="1627895"/>
    <lineage>
        <taxon>Bacteria</taxon>
        <taxon>Fusobacteriati</taxon>
        <taxon>Fusobacteriota</taxon>
        <taxon>Fusobacteriia</taxon>
        <taxon>Fusobacteriales</taxon>
        <taxon>Fusobacteriaceae</taxon>
        <taxon>Hypnocyclicus</taxon>
    </lineage>
</organism>
<dbReference type="GO" id="GO:0000428">
    <property type="term" value="C:DNA-directed RNA polymerase complex"/>
    <property type="evidence" value="ECO:0007669"/>
    <property type="project" value="UniProtKB-KW"/>
</dbReference>
<sequence length="83" mass="9587">MNKIGNKKKMYDELIEKIPNKYILTIVAGRRGRNLLRGEKPVVKVGPKSTMVQTVFKEILKDKINYVQNPPEKENKNETSESK</sequence>
<dbReference type="InterPro" id="IPR006110">
    <property type="entry name" value="Pol_omega/Rpo6/RPB6"/>
</dbReference>
<keyword evidence="12" id="KW-1185">Reference proteome</keyword>
<keyword evidence="7 10" id="KW-0804">Transcription</keyword>
<comment type="catalytic activity">
    <reaction evidence="9 10">
        <text>RNA(n) + a ribonucleoside 5'-triphosphate = RNA(n+1) + diphosphate</text>
        <dbReference type="Rhea" id="RHEA:21248"/>
        <dbReference type="Rhea" id="RHEA-COMP:14527"/>
        <dbReference type="Rhea" id="RHEA-COMP:17342"/>
        <dbReference type="ChEBI" id="CHEBI:33019"/>
        <dbReference type="ChEBI" id="CHEBI:61557"/>
        <dbReference type="ChEBI" id="CHEBI:140395"/>
        <dbReference type="EC" id="2.7.7.6"/>
    </reaction>
</comment>
<accession>A0AA46DXL2</accession>
<evidence type="ECO:0000313" key="12">
    <source>
        <dbReference type="Proteomes" id="UP000294678"/>
    </source>
</evidence>
<evidence type="ECO:0000256" key="5">
    <source>
        <dbReference type="ARBA" id="ARBA00022679"/>
    </source>
</evidence>
<dbReference type="SMART" id="SM01409">
    <property type="entry name" value="RNA_pol_Rpb6"/>
    <property type="match status" value="1"/>
</dbReference>
<dbReference type="GO" id="GO:0003677">
    <property type="term" value="F:DNA binding"/>
    <property type="evidence" value="ECO:0007669"/>
    <property type="project" value="UniProtKB-UniRule"/>
</dbReference>
<reference evidence="11 12" key="1">
    <citation type="submission" date="2019-03" db="EMBL/GenBank/DDBJ databases">
        <title>Genomic Encyclopedia of Type Strains, Phase IV (KMG-IV): sequencing the most valuable type-strain genomes for metagenomic binning, comparative biology and taxonomic classification.</title>
        <authorList>
            <person name="Goeker M."/>
        </authorList>
    </citation>
    <scope>NUCLEOTIDE SEQUENCE [LARGE SCALE GENOMIC DNA]</scope>
    <source>
        <strain evidence="11 12">DSM 100055</strain>
    </source>
</reference>
<evidence type="ECO:0000256" key="1">
    <source>
        <dbReference type="ARBA" id="ARBA00006711"/>
    </source>
</evidence>
<evidence type="ECO:0000256" key="6">
    <source>
        <dbReference type="ARBA" id="ARBA00022695"/>
    </source>
</evidence>
<dbReference type="RefSeq" id="WP_134113789.1">
    <property type="nucleotide sequence ID" value="NZ_SOBG01000009.1"/>
</dbReference>
<comment type="similarity">
    <text evidence="1 10">Belongs to the RNA polymerase subunit omega family.</text>
</comment>
<dbReference type="Gene3D" id="3.90.940.10">
    <property type="match status" value="1"/>
</dbReference>
<dbReference type="Pfam" id="PF01192">
    <property type="entry name" value="RNA_pol_Rpb6"/>
    <property type="match status" value="1"/>
</dbReference>
<gene>
    <name evidence="10" type="primary">rpoZ</name>
    <name evidence="11" type="ORF">EV215_1931</name>
</gene>
<dbReference type="AlphaFoldDB" id="A0AA46DXL2"/>
<evidence type="ECO:0000256" key="7">
    <source>
        <dbReference type="ARBA" id="ARBA00023163"/>
    </source>
</evidence>
<evidence type="ECO:0000256" key="3">
    <source>
        <dbReference type="ARBA" id="ARBA00013725"/>
    </source>
</evidence>
<evidence type="ECO:0000256" key="2">
    <source>
        <dbReference type="ARBA" id="ARBA00012418"/>
    </source>
</evidence>
<comment type="subunit">
    <text evidence="10">The RNAP catalytic core consists of 2 alpha, 1 beta, 1 beta' and 1 omega subunit. When a sigma factor is associated with the core the holoenzyme is formed, which can initiate transcription.</text>
</comment>